<accession>A0AAN7TKC1</accession>
<name>A0AAN7TKC1_9PEZI</name>
<proteinExistence type="predicted"/>
<comment type="caution">
    <text evidence="3">The sequence shown here is derived from an EMBL/GenBank/DDBJ whole genome shotgun (WGS) entry which is preliminary data.</text>
</comment>
<dbReference type="Proteomes" id="UP001310890">
    <property type="component" value="Unassembled WGS sequence"/>
</dbReference>
<organism evidence="3 4">
    <name type="scientific">Meristemomyces frigidus</name>
    <dbReference type="NCBI Taxonomy" id="1508187"/>
    <lineage>
        <taxon>Eukaryota</taxon>
        <taxon>Fungi</taxon>
        <taxon>Dikarya</taxon>
        <taxon>Ascomycota</taxon>
        <taxon>Pezizomycotina</taxon>
        <taxon>Dothideomycetes</taxon>
        <taxon>Dothideomycetidae</taxon>
        <taxon>Mycosphaerellales</taxon>
        <taxon>Teratosphaeriaceae</taxon>
        <taxon>Meristemomyces</taxon>
    </lineage>
</organism>
<protein>
    <recommendedName>
        <fullName evidence="2">DUF7905 domain-containing protein</fullName>
    </recommendedName>
</protein>
<evidence type="ECO:0000313" key="4">
    <source>
        <dbReference type="Proteomes" id="UP001310890"/>
    </source>
</evidence>
<evidence type="ECO:0000256" key="1">
    <source>
        <dbReference type="SAM" id="MobiDB-lite"/>
    </source>
</evidence>
<evidence type="ECO:0000313" key="3">
    <source>
        <dbReference type="EMBL" id="KAK5110366.1"/>
    </source>
</evidence>
<dbReference type="Pfam" id="PF25482">
    <property type="entry name" value="DUF7905"/>
    <property type="match status" value="1"/>
</dbReference>
<gene>
    <name evidence="3" type="ORF">LTR62_006074</name>
</gene>
<dbReference type="InterPro" id="IPR057227">
    <property type="entry name" value="DUF7905"/>
</dbReference>
<evidence type="ECO:0000259" key="2">
    <source>
        <dbReference type="Pfam" id="PF25482"/>
    </source>
</evidence>
<reference evidence="3" key="1">
    <citation type="submission" date="2023-08" db="EMBL/GenBank/DDBJ databases">
        <title>Black Yeasts Isolated from many extreme environments.</title>
        <authorList>
            <person name="Coleine C."/>
            <person name="Stajich J.E."/>
            <person name="Selbmann L."/>
        </authorList>
    </citation>
    <scope>NUCLEOTIDE SEQUENCE</scope>
    <source>
        <strain evidence="3">CCFEE 5401</strain>
    </source>
</reference>
<feature type="domain" description="DUF7905" evidence="2">
    <location>
        <begin position="315"/>
        <end position="618"/>
    </location>
</feature>
<sequence length="673" mass="77195">MATNRRQGHMPLAPAKSPPKWHFLRPSGHPEHPRKKASPRLALEPDNNAEASWRAQQPATDHVRIPDELVAIDKAHEIIAKHHGAFILSEHTRGNGGSQTFGIWGDKCVAAATKQAILTWIGESGCGKRNPNASAQFHKVASLTPAQHERWEKRHQREVTRQLYRQHPHPQMKHGAIGSFLWPVQEYRPEEILGPNYEALDAVRMDHSCHIVFLAQRNMFRVMGKQNDVLLALQRLRRTCFQVAAKQVVAVRRYLLRWPEPVTNVPKHVHLQDYQPILPVKNEKKAVMLKAPAGGQFDNDDDDIVNAQIQNYLSGKELRTSIVPMLGRLHYYRGHLQMRWRLGTFLASQYREPYHGKYDLKGEYEVMLGQSQFIGEVSQETGNKAVEEKLLSIVQQATELLTPSEAMSHDLHEVRPVYGVTFTFEDDIGNLVLEVEWQEQRDYDTQAPYLELYRKKWIRLDRDATTLTPLLDISLCDLNTRLSWQVDMKSCPQVLEEAKLPPDLQKFTKRLETDAKLATQHSNLQSFVRFPSNTKLSSTQHRRVYRYLLSGSDYTLELTHFQAHHLKPVQGKGPTLYEPRWSLTLYRGAWDVMFTKNERLPIGGEADWEHDLRTWFPPDLGVGCEAVDERNVEQGWWQLLGKLGEIDGLVMRAREVVERQEEGGDLIGGMGVG</sequence>
<dbReference type="AlphaFoldDB" id="A0AAN7TKC1"/>
<dbReference type="EMBL" id="JAVRRL010000050">
    <property type="protein sequence ID" value="KAK5110366.1"/>
    <property type="molecule type" value="Genomic_DNA"/>
</dbReference>
<feature type="region of interest" description="Disordered" evidence="1">
    <location>
        <begin position="1"/>
        <end position="41"/>
    </location>
</feature>